<accession>A0A1M5AT81</accession>
<organism evidence="3 4">
    <name type="scientific">Caldanaerobius fijiensis DSM 17918</name>
    <dbReference type="NCBI Taxonomy" id="1121256"/>
    <lineage>
        <taxon>Bacteria</taxon>
        <taxon>Bacillati</taxon>
        <taxon>Bacillota</taxon>
        <taxon>Clostridia</taxon>
        <taxon>Thermoanaerobacterales</taxon>
        <taxon>Thermoanaerobacteraceae</taxon>
        <taxon>Caldanaerobius</taxon>
    </lineage>
</organism>
<dbReference type="GO" id="GO:0004175">
    <property type="term" value="F:endopeptidase activity"/>
    <property type="evidence" value="ECO:0007669"/>
    <property type="project" value="UniProtKB-ARBA"/>
</dbReference>
<dbReference type="InterPro" id="IPR003675">
    <property type="entry name" value="Rce1/LyrA-like_dom"/>
</dbReference>
<evidence type="ECO:0000259" key="2">
    <source>
        <dbReference type="Pfam" id="PF02517"/>
    </source>
</evidence>
<dbReference type="RefSeq" id="WP_073344040.1">
    <property type="nucleotide sequence ID" value="NZ_FQVH01000018.1"/>
</dbReference>
<evidence type="ECO:0000313" key="4">
    <source>
        <dbReference type="Proteomes" id="UP000184088"/>
    </source>
</evidence>
<feature type="domain" description="CAAX prenyl protease 2/Lysostaphin resistance protein A-like" evidence="2">
    <location>
        <begin position="122"/>
        <end position="204"/>
    </location>
</feature>
<protein>
    <recommendedName>
        <fullName evidence="2">CAAX prenyl protease 2/Lysostaphin resistance protein A-like domain-containing protein</fullName>
    </recommendedName>
</protein>
<dbReference type="PANTHER" id="PTHR43592">
    <property type="entry name" value="CAAX AMINO TERMINAL PROTEASE"/>
    <property type="match status" value="1"/>
</dbReference>
<dbReference type="AlphaFoldDB" id="A0A1M5AT81"/>
<evidence type="ECO:0000313" key="3">
    <source>
        <dbReference type="EMBL" id="SHF33346.1"/>
    </source>
</evidence>
<feature type="transmembrane region" description="Helical" evidence="1">
    <location>
        <begin position="35"/>
        <end position="54"/>
    </location>
</feature>
<keyword evidence="4" id="KW-1185">Reference proteome</keyword>
<sequence length="295" mass="32996">MESVKIKTANYFYLLILVLLSTAGGYVQLKNIFSGLIITEFGFILLPILVYLFAKRYDVKSILKIRRIKISYILFAVIIALVGWVVSEAISVIWLFLAGRWIVVPPNPIPAPENTRIFIEEIITVAFSAAVCEELFFRGFFMTAYERAGSRRAIVMSGIFFALLHMNPASIPAIAFLGILFAYSVYRTGSVFMSMIIHFVYNFMSVSIMKLAGGIEQQATSIPLESAIAWLVLGVMAFLVLVKLLKKLDAVTKPEYKPAVGGTADFLRCSIGHWPIVLSIILIFGQIVLLRVFKF</sequence>
<gene>
    <name evidence="3" type="ORF">SAMN02746089_01719</name>
</gene>
<evidence type="ECO:0000256" key="1">
    <source>
        <dbReference type="SAM" id="Phobius"/>
    </source>
</evidence>
<dbReference type="STRING" id="1121256.SAMN02746089_01719"/>
<feature type="transmembrane region" description="Helical" evidence="1">
    <location>
        <begin position="12"/>
        <end position="29"/>
    </location>
</feature>
<dbReference type="EMBL" id="FQVH01000018">
    <property type="protein sequence ID" value="SHF33346.1"/>
    <property type="molecule type" value="Genomic_DNA"/>
</dbReference>
<feature type="transmembrane region" description="Helical" evidence="1">
    <location>
        <begin position="192"/>
        <end position="215"/>
    </location>
</feature>
<dbReference type="OrthoDB" id="4177129at2"/>
<keyword evidence="1" id="KW-0472">Membrane</keyword>
<keyword evidence="1" id="KW-0812">Transmembrane</keyword>
<reference evidence="3 4" key="1">
    <citation type="submission" date="2016-11" db="EMBL/GenBank/DDBJ databases">
        <authorList>
            <person name="Jaros S."/>
            <person name="Januszkiewicz K."/>
            <person name="Wedrychowicz H."/>
        </authorList>
    </citation>
    <scope>NUCLEOTIDE SEQUENCE [LARGE SCALE GENOMIC DNA]</scope>
    <source>
        <strain evidence="3 4">DSM 17918</strain>
    </source>
</reference>
<proteinExistence type="predicted"/>
<dbReference type="Pfam" id="PF02517">
    <property type="entry name" value="Rce1-like"/>
    <property type="match status" value="1"/>
</dbReference>
<dbReference type="GO" id="GO:0080120">
    <property type="term" value="P:CAAX-box protein maturation"/>
    <property type="evidence" value="ECO:0007669"/>
    <property type="project" value="UniProtKB-ARBA"/>
</dbReference>
<dbReference type="PANTHER" id="PTHR43592:SF15">
    <property type="entry name" value="CAAX AMINO TERMINAL PROTEASE FAMILY PROTEIN"/>
    <property type="match status" value="1"/>
</dbReference>
<feature type="transmembrane region" description="Helical" evidence="1">
    <location>
        <begin position="74"/>
        <end position="97"/>
    </location>
</feature>
<feature type="transmembrane region" description="Helical" evidence="1">
    <location>
        <begin position="227"/>
        <end position="245"/>
    </location>
</feature>
<name>A0A1M5AT81_9THEO</name>
<feature type="transmembrane region" description="Helical" evidence="1">
    <location>
        <begin position="153"/>
        <end position="186"/>
    </location>
</feature>
<feature type="transmembrane region" description="Helical" evidence="1">
    <location>
        <begin position="117"/>
        <end position="141"/>
    </location>
</feature>
<dbReference type="Proteomes" id="UP000184088">
    <property type="component" value="Unassembled WGS sequence"/>
</dbReference>
<keyword evidence="1" id="KW-1133">Transmembrane helix</keyword>
<feature type="transmembrane region" description="Helical" evidence="1">
    <location>
        <begin position="271"/>
        <end position="293"/>
    </location>
</feature>